<dbReference type="Proteomes" id="UP000510621">
    <property type="component" value="Chromosome"/>
</dbReference>
<dbReference type="AlphaFoldDB" id="A0A7L6ARV6"/>
<name>A0A7L6ARV6_9GAMM</name>
<protein>
    <submittedName>
        <fullName evidence="1">Uncharacterized protein</fullName>
    </submittedName>
</protein>
<organism evidence="1 2">
    <name type="scientific">Candidatus Thiothrix singaporensis</name>
    <dbReference type="NCBI Taxonomy" id="2799669"/>
    <lineage>
        <taxon>Bacteria</taxon>
        <taxon>Pseudomonadati</taxon>
        <taxon>Pseudomonadota</taxon>
        <taxon>Gammaproteobacteria</taxon>
        <taxon>Thiotrichales</taxon>
        <taxon>Thiotrichaceae</taxon>
        <taxon>Thiothrix</taxon>
    </lineage>
</organism>
<gene>
    <name evidence="1" type="ORF">HZT40_08950</name>
</gene>
<keyword evidence="2" id="KW-1185">Reference proteome</keyword>
<proteinExistence type="predicted"/>
<evidence type="ECO:0000313" key="2">
    <source>
        <dbReference type="Proteomes" id="UP000510621"/>
    </source>
</evidence>
<dbReference type="EMBL" id="CP059265">
    <property type="protein sequence ID" value="QLQ31697.1"/>
    <property type="molecule type" value="Genomic_DNA"/>
</dbReference>
<dbReference type="KEGG" id="this:HZT40_08950"/>
<accession>A0A7L6ARV6</accession>
<reference evidence="1" key="1">
    <citation type="submission" date="2020-06" db="EMBL/GenBank/DDBJ databases">
        <title>Analysis procedures for assessing recovery of high quality, complete, closed genomes from Nanopore long read metagenome sequencing.</title>
        <authorList>
            <person name="Bessarab I."/>
            <person name="Arumugam K."/>
            <person name="Haryono M."/>
            <person name="Liu X."/>
            <person name="Roy S."/>
            <person name="Zuniga-Montanez R.E."/>
            <person name="Qiu G."/>
            <person name="Drautz-Moses D.I."/>
            <person name="Law Y.Y."/>
            <person name="Wuertz S."/>
            <person name="Lauro F.M."/>
            <person name="Huson D.H."/>
            <person name="Williams R.B."/>
        </authorList>
    </citation>
    <scope>NUCLEOTIDE SEQUENCE [LARGE SCALE GENOMIC DNA]</scope>
    <source>
        <strain evidence="1">SSD2</strain>
    </source>
</reference>
<evidence type="ECO:0000313" key="1">
    <source>
        <dbReference type="EMBL" id="QLQ31697.1"/>
    </source>
</evidence>
<sequence>MRIYDQALDETTLWQVMHTDKYVPYHTATPLDLKLYDDNEDAVIYITDAPLRAPQSLHLEITNTSPLPLSLRATADDAPSAVNHHFALHFRKGTLNNTGQVRLSAADKHWAISQPQALARDKSVLVYYLLWTGSGSADALRLEANERLKLTLTHLTAAPGSGTRNTSVELRTANLWQGKTAGRRCLRKPCGVA</sequence>